<organism evidence="3 4">
    <name type="scientific">Lentinus tigrinus ALCF2SS1-6</name>
    <dbReference type="NCBI Taxonomy" id="1328759"/>
    <lineage>
        <taxon>Eukaryota</taxon>
        <taxon>Fungi</taxon>
        <taxon>Dikarya</taxon>
        <taxon>Basidiomycota</taxon>
        <taxon>Agaricomycotina</taxon>
        <taxon>Agaricomycetes</taxon>
        <taxon>Polyporales</taxon>
        <taxon>Polyporaceae</taxon>
        <taxon>Lentinus</taxon>
    </lineage>
</organism>
<dbReference type="OrthoDB" id="2747447at2759"/>
<keyword evidence="4" id="KW-1185">Reference proteome</keyword>
<evidence type="ECO:0000256" key="1">
    <source>
        <dbReference type="SAM" id="Phobius"/>
    </source>
</evidence>
<reference evidence="3" key="1">
    <citation type="journal article" date="2018" name="Genome Biol. Evol.">
        <title>Genomics and development of Lentinus tigrinus, a white-rot wood-decaying mushroom with dimorphic fruiting bodies.</title>
        <authorList>
            <person name="Wu B."/>
            <person name="Xu Z."/>
            <person name="Knudson A."/>
            <person name="Carlson A."/>
            <person name="Chen N."/>
            <person name="Kovaka S."/>
            <person name="LaButti K."/>
            <person name="Lipzen A."/>
            <person name="Pennachio C."/>
            <person name="Riley R."/>
            <person name="Schakwitz W."/>
            <person name="Umezawa K."/>
            <person name="Ohm R.A."/>
            <person name="Grigoriev I.V."/>
            <person name="Nagy L.G."/>
            <person name="Gibbons J."/>
            <person name="Hibbett D."/>
        </authorList>
    </citation>
    <scope>NUCLEOTIDE SEQUENCE [LARGE SCALE GENOMIC DNA]</scope>
    <source>
        <strain evidence="3">ALCF2SS1-6</strain>
    </source>
</reference>
<evidence type="ECO:0000256" key="2">
    <source>
        <dbReference type="SAM" id="SignalP"/>
    </source>
</evidence>
<keyword evidence="1" id="KW-0812">Transmembrane</keyword>
<evidence type="ECO:0000313" key="3">
    <source>
        <dbReference type="EMBL" id="RPD58047.1"/>
    </source>
</evidence>
<keyword evidence="1" id="KW-0472">Membrane</keyword>
<accession>A0A5C2S3J4</accession>
<feature type="chain" id="PRO_5023069469" evidence="2">
    <location>
        <begin position="22"/>
        <end position="648"/>
    </location>
</feature>
<feature type="transmembrane region" description="Helical" evidence="1">
    <location>
        <begin position="183"/>
        <end position="204"/>
    </location>
</feature>
<feature type="transmembrane region" description="Helical" evidence="1">
    <location>
        <begin position="336"/>
        <end position="355"/>
    </location>
</feature>
<keyword evidence="2" id="KW-0732">Signal</keyword>
<feature type="transmembrane region" description="Helical" evidence="1">
    <location>
        <begin position="216"/>
        <end position="242"/>
    </location>
</feature>
<dbReference type="Proteomes" id="UP000313359">
    <property type="component" value="Unassembled WGS sequence"/>
</dbReference>
<evidence type="ECO:0000313" key="4">
    <source>
        <dbReference type="Proteomes" id="UP000313359"/>
    </source>
</evidence>
<feature type="transmembrane region" description="Helical" evidence="1">
    <location>
        <begin position="310"/>
        <end position="330"/>
    </location>
</feature>
<gene>
    <name evidence="3" type="ORF">L227DRAFT_655053</name>
</gene>
<name>A0A5C2S3J4_9APHY</name>
<sequence>MVMIQEIFAIISVWLVQNTRAAPCPRSPSELNATSTDSSLAPSSFVDLSAIVSLLAADTVEDKVVSPAAPIWERMSTMWTLFGLVGAVRAYAKLALGLGRAEAAGVNLGGGGAYTTVRTKMAKSFRRVEGEGEEWWQDDRGSLLQAIYDDAQHSRWQRPIVIVLGYARCPLAGRHASRQVVNVAVNVAITVVLATIPLATLRIMERYMNDTQSTGVWTATLVLCFSTTAIAGCAVPLALVLYTTAPYARLEDNHGRDFPSSIINPNDTVMTPSAKGPCFILWQDTREAPRLRPGDVAPHRRAGDLKRVRILAALASAGVLAYYILNYVTLSSATTLQSYVWLGLQIVIMSARFVLWSSPRRFLDHSHRHVTVLYVVAGSLSYALPASGDDHWQQRRLTRPVVNAAVALAGSLLNNVHGSTAMLRQPTLALLADSGAPADILRAEYVDVAALHLEAPTLRLIRLPWSFMEQLYTLEGLILGKNPWAYGGLYLAACLVDGRFVGLTTVFALNKPDVSARLLATLQKSSSPAFFGVKAAGITRELCIVDNLVDGSILGTATPLEGEDYERWHVQFRKNVAECRAAAVPNGPEDVEVHTRHAAPASMGSKHVTRTENNMRDALAFVRTATDAEKSKDHHRCKGYCVIEAMVA</sequence>
<dbReference type="EMBL" id="ML122277">
    <property type="protein sequence ID" value="RPD58047.1"/>
    <property type="molecule type" value="Genomic_DNA"/>
</dbReference>
<feature type="signal peptide" evidence="2">
    <location>
        <begin position="1"/>
        <end position="21"/>
    </location>
</feature>
<dbReference type="AlphaFoldDB" id="A0A5C2S3J4"/>
<protein>
    <submittedName>
        <fullName evidence="3">Uncharacterized protein</fullName>
    </submittedName>
</protein>
<keyword evidence="1" id="KW-1133">Transmembrane helix</keyword>
<proteinExistence type="predicted"/>